<organism evidence="3 4">
    <name type="scientific">Engystomops pustulosus</name>
    <name type="common">Tungara frog</name>
    <name type="synonym">Physalaemus pustulosus</name>
    <dbReference type="NCBI Taxonomy" id="76066"/>
    <lineage>
        <taxon>Eukaryota</taxon>
        <taxon>Metazoa</taxon>
        <taxon>Chordata</taxon>
        <taxon>Craniata</taxon>
        <taxon>Vertebrata</taxon>
        <taxon>Euteleostomi</taxon>
        <taxon>Amphibia</taxon>
        <taxon>Batrachia</taxon>
        <taxon>Anura</taxon>
        <taxon>Neobatrachia</taxon>
        <taxon>Hyloidea</taxon>
        <taxon>Leptodactylidae</taxon>
        <taxon>Leiuperinae</taxon>
        <taxon>Engystomops</taxon>
    </lineage>
</organism>
<sequence length="144" mass="16049">MLVKGDTGNKTPHYQGWSRDEPRDGSWSWSRTLPSALALVLSLFSLASCVYLNVRSSDLEGKMWAMEHGKSGEIFHVPGLSVDQLNSIVQEKVDRLLSQRSYEHMAKIRISREAPAECNCPAGKCDHLIDISVPSVALTCQLRH</sequence>
<dbReference type="EMBL" id="WNYA01000001">
    <property type="protein sequence ID" value="KAG8592897.1"/>
    <property type="molecule type" value="Genomic_DNA"/>
</dbReference>
<comment type="caution">
    <text evidence="3">The sequence shown here is derived from an EMBL/GenBank/DDBJ whole genome shotgun (WGS) entry which is preliminary data.</text>
</comment>
<feature type="transmembrane region" description="Helical" evidence="2">
    <location>
        <begin position="33"/>
        <end position="54"/>
    </location>
</feature>
<evidence type="ECO:0000313" key="4">
    <source>
        <dbReference type="Proteomes" id="UP000824782"/>
    </source>
</evidence>
<accession>A0AAV7D8A2</accession>
<keyword evidence="2" id="KW-1133">Transmembrane helix</keyword>
<keyword evidence="2" id="KW-0472">Membrane</keyword>
<gene>
    <name evidence="3" type="ORF">GDO81_000660</name>
</gene>
<keyword evidence="2" id="KW-0812">Transmembrane</keyword>
<proteinExistence type="predicted"/>
<evidence type="ECO:0000256" key="2">
    <source>
        <dbReference type="SAM" id="Phobius"/>
    </source>
</evidence>
<evidence type="ECO:0000313" key="3">
    <source>
        <dbReference type="EMBL" id="KAG8592897.1"/>
    </source>
</evidence>
<protein>
    <submittedName>
        <fullName evidence="3">Uncharacterized protein</fullName>
    </submittedName>
</protein>
<dbReference type="Proteomes" id="UP000824782">
    <property type="component" value="Unassembled WGS sequence"/>
</dbReference>
<feature type="region of interest" description="Disordered" evidence="1">
    <location>
        <begin position="1"/>
        <end position="24"/>
    </location>
</feature>
<keyword evidence="4" id="KW-1185">Reference proteome</keyword>
<dbReference type="AlphaFoldDB" id="A0AAV7D8A2"/>
<reference evidence="3" key="1">
    <citation type="thesis" date="2020" institute="ProQuest LLC" country="789 East Eisenhower Parkway, Ann Arbor, MI, USA">
        <title>Comparative Genomics and Chromosome Evolution.</title>
        <authorList>
            <person name="Mudd A.B."/>
        </authorList>
    </citation>
    <scope>NUCLEOTIDE SEQUENCE</scope>
    <source>
        <strain evidence="3">237g6f4</strain>
        <tissue evidence="3">Blood</tissue>
    </source>
</reference>
<evidence type="ECO:0000256" key="1">
    <source>
        <dbReference type="SAM" id="MobiDB-lite"/>
    </source>
</evidence>
<name>A0AAV7D8A2_ENGPU</name>